<accession>A0A4R6EEH6</accession>
<evidence type="ECO:0000256" key="2">
    <source>
        <dbReference type="SAM" id="SignalP"/>
    </source>
</evidence>
<evidence type="ECO:0000259" key="3">
    <source>
        <dbReference type="SMART" id="SM00062"/>
    </source>
</evidence>
<dbReference type="SMART" id="SM00062">
    <property type="entry name" value="PBPb"/>
    <property type="match status" value="1"/>
</dbReference>
<dbReference type="Proteomes" id="UP000295129">
    <property type="component" value="Unassembled WGS sequence"/>
</dbReference>
<dbReference type="EMBL" id="SNVV01000002">
    <property type="protein sequence ID" value="TDN56154.1"/>
    <property type="molecule type" value="Genomic_DNA"/>
</dbReference>
<feature type="signal peptide" evidence="2">
    <location>
        <begin position="1"/>
        <end position="30"/>
    </location>
</feature>
<protein>
    <submittedName>
        <fullName evidence="4">Amino acid ABC transporter substrate-binding protein (PAAT family)</fullName>
    </submittedName>
</protein>
<evidence type="ECO:0000313" key="5">
    <source>
        <dbReference type="Proteomes" id="UP000295129"/>
    </source>
</evidence>
<comment type="caution">
    <text evidence="4">The sequence shown here is derived from an EMBL/GenBank/DDBJ whole genome shotgun (WGS) entry which is preliminary data.</text>
</comment>
<dbReference type="PANTHER" id="PTHR35936">
    <property type="entry name" value="MEMBRANE-BOUND LYTIC MUREIN TRANSGLYCOSYLASE F"/>
    <property type="match status" value="1"/>
</dbReference>
<name>A0A4R6EEH6_9RHOO</name>
<feature type="chain" id="PRO_5021029722" evidence="2">
    <location>
        <begin position="31"/>
        <end position="280"/>
    </location>
</feature>
<proteinExistence type="predicted"/>
<evidence type="ECO:0000313" key="4">
    <source>
        <dbReference type="EMBL" id="TDN56154.1"/>
    </source>
</evidence>
<reference evidence="4 5" key="1">
    <citation type="submission" date="2019-03" db="EMBL/GenBank/DDBJ databases">
        <title>Genomic Encyclopedia of Type Strains, Phase IV (KMG-IV): sequencing the most valuable type-strain genomes for metagenomic binning, comparative biology and taxonomic classification.</title>
        <authorList>
            <person name="Goeker M."/>
        </authorList>
    </citation>
    <scope>NUCLEOTIDE SEQUENCE [LARGE SCALE GENOMIC DNA]</scope>
    <source>
        <strain evidence="4 5">DSM 12121</strain>
    </source>
</reference>
<sequence>MLMRIHLAAVLAILLTTAAALLIQAGPAESDPLQRWRAGEALRVGYALEPPFAYLDASGRVTGEAPEVWRAVAEELGGGPLIWEHVEFGSLVHELEAGRIDVIASGLFVTPERATRVVFSRPTAHVCPALLVQAGNPLKLAGYEDVAAEPRARLLVVAGAVEGEQARRAGVPEARLLAFPDADSAVVALRQHAAEAFALSAVSLRRALAGTEDHGLELVVATRGTAGLPAFAFRPDDLALRAATDSVLDGFLGSERHATLIARFGFTSAELPGRDGDCGS</sequence>
<dbReference type="PANTHER" id="PTHR35936:SF17">
    <property type="entry name" value="ARGININE-BINDING EXTRACELLULAR PROTEIN ARTP"/>
    <property type="match status" value="1"/>
</dbReference>
<dbReference type="Pfam" id="PF00497">
    <property type="entry name" value="SBP_bac_3"/>
    <property type="match status" value="1"/>
</dbReference>
<dbReference type="RefSeq" id="WP_211168165.1">
    <property type="nucleotide sequence ID" value="NZ_SNVV01000002.1"/>
</dbReference>
<feature type="domain" description="Solute-binding protein family 3/N-terminal" evidence="3">
    <location>
        <begin position="41"/>
        <end position="268"/>
    </location>
</feature>
<organism evidence="4 5">
    <name type="scientific">Azoarcus indigens</name>
    <dbReference type="NCBI Taxonomy" id="29545"/>
    <lineage>
        <taxon>Bacteria</taxon>
        <taxon>Pseudomonadati</taxon>
        <taxon>Pseudomonadota</taxon>
        <taxon>Betaproteobacteria</taxon>
        <taxon>Rhodocyclales</taxon>
        <taxon>Zoogloeaceae</taxon>
        <taxon>Azoarcus</taxon>
    </lineage>
</organism>
<dbReference type="InterPro" id="IPR001638">
    <property type="entry name" value="Solute-binding_3/MltF_N"/>
</dbReference>
<dbReference type="Gene3D" id="3.40.190.10">
    <property type="entry name" value="Periplasmic binding protein-like II"/>
    <property type="match status" value="2"/>
</dbReference>
<evidence type="ECO:0000256" key="1">
    <source>
        <dbReference type="ARBA" id="ARBA00022729"/>
    </source>
</evidence>
<gene>
    <name evidence="4" type="ORF">C7389_10289</name>
</gene>
<keyword evidence="1 2" id="KW-0732">Signal</keyword>
<keyword evidence="5" id="KW-1185">Reference proteome</keyword>
<dbReference type="SUPFAM" id="SSF53850">
    <property type="entry name" value="Periplasmic binding protein-like II"/>
    <property type="match status" value="1"/>
</dbReference>
<dbReference type="AlphaFoldDB" id="A0A4R6EEH6"/>